<proteinExistence type="predicted"/>
<feature type="transmembrane region" description="Helical" evidence="1">
    <location>
        <begin position="17"/>
        <end position="35"/>
    </location>
</feature>
<evidence type="ECO:0000313" key="3">
    <source>
        <dbReference type="Proteomes" id="UP000469950"/>
    </source>
</evidence>
<reference evidence="2 3" key="1">
    <citation type="submission" date="2019-10" db="EMBL/GenBank/DDBJ databases">
        <title>Draft genome sequence of Marinobacter hydrocarbonoclasticus NCT7M from the microbiome of the marine copepod.</title>
        <authorList>
            <person name="Nuttall R."/>
            <person name="Sharma G."/>
            <person name="Moisander P."/>
        </authorList>
    </citation>
    <scope>NUCLEOTIDE SEQUENCE [LARGE SCALE GENOMIC DNA]</scope>
    <source>
        <strain evidence="2 3">NCT7M</strain>
    </source>
</reference>
<keyword evidence="1" id="KW-0812">Transmembrane</keyword>
<evidence type="ECO:0000313" key="2">
    <source>
        <dbReference type="EMBL" id="KAE8545362.1"/>
    </source>
</evidence>
<feature type="transmembrane region" description="Helical" evidence="1">
    <location>
        <begin position="42"/>
        <end position="62"/>
    </location>
</feature>
<comment type="caution">
    <text evidence="2">The sequence shown here is derived from an EMBL/GenBank/DDBJ whole genome shotgun (WGS) entry which is preliminary data.</text>
</comment>
<sequence length="73" mass="8509">MSADHPNPNQWWYHRRLMAYFSLACLAALLLGMFGNRIPEPMLPLAQTLAWVFSVNLLYYYGGNAVEYLKDRK</sequence>
<dbReference type="EMBL" id="WBMP01000009">
    <property type="protein sequence ID" value="KAE8545362.1"/>
    <property type="molecule type" value="Genomic_DNA"/>
</dbReference>
<gene>
    <name evidence="2" type="ORF">F6453_2334</name>
</gene>
<accession>A0A833N991</accession>
<organism evidence="2 3">
    <name type="scientific">Marinobacter nauticus</name>
    <name type="common">Marinobacter hydrocarbonoclasticus</name>
    <name type="synonym">Marinobacter aquaeolei</name>
    <dbReference type="NCBI Taxonomy" id="2743"/>
    <lineage>
        <taxon>Bacteria</taxon>
        <taxon>Pseudomonadati</taxon>
        <taxon>Pseudomonadota</taxon>
        <taxon>Gammaproteobacteria</taxon>
        <taxon>Pseudomonadales</taxon>
        <taxon>Marinobacteraceae</taxon>
        <taxon>Marinobacter</taxon>
    </lineage>
</organism>
<dbReference type="RefSeq" id="WP_153740923.1">
    <property type="nucleotide sequence ID" value="NZ_WBMP01000009.1"/>
</dbReference>
<protein>
    <submittedName>
        <fullName evidence="2">Uncharacterized protein</fullName>
    </submittedName>
</protein>
<dbReference type="AlphaFoldDB" id="A0A833N991"/>
<name>A0A833N991_MARNT</name>
<evidence type="ECO:0000256" key="1">
    <source>
        <dbReference type="SAM" id="Phobius"/>
    </source>
</evidence>
<keyword evidence="1" id="KW-1133">Transmembrane helix</keyword>
<keyword evidence="1" id="KW-0472">Membrane</keyword>
<dbReference type="Proteomes" id="UP000469950">
    <property type="component" value="Unassembled WGS sequence"/>
</dbReference>